<feature type="binding site" evidence="11">
    <location>
        <begin position="71"/>
        <end position="74"/>
    </location>
    <ligand>
        <name>NADP(+)</name>
        <dbReference type="ChEBI" id="CHEBI:58349"/>
    </ligand>
</feature>
<dbReference type="Pfam" id="PF03807">
    <property type="entry name" value="F420_oxidored"/>
    <property type="match status" value="1"/>
</dbReference>
<name>A0A173S314_EUBRA</name>
<dbReference type="SUPFAM" id="SSF51735">
    <property type="entry name" value="NAD(P)-binding Rossmann-fold domains"/>
    <property type="match status" value="1"/>
</dbReference>
<evidence type="ECO:0000256" key="10">
    <source>
        <dbReference type="NCBIfam" id="TIGR00112"/>
    </source>
</evidence>
<keyword evidence="7 9" id="KW-0560">Oxidoreductase</keyword>
<evidence type="ECO:0000313" key="15">
    <source>
        <dbReference type="EMBL" id="CUM84159.1"/>
    </source>
</evidence>
<gene>
    <name evidence="9 15" type="primary">proC</name>
    <name evidence="15" type="ORF">ERS852448_00717</name>
    <name evidence="16" type="ORF">GKE72_00195</name>
</gene>
<dbReference type="SUPFAM" id="SSF48179">
    <property type="entry name" value="6-phosphogluconate dehydrogenase C-terminal domain-like"/>
    <property type="match status" value="1"/>
</dbReference>
<evidence type="ECO:0000259" key="13">
    <source>
        <dbReference type="Pfam" id="PF03807"/>
    </source>
</evidence>
<dbReference type="HAMAP" id="MF_01925">
    <property type="entry name" value="P5C_reductase"/>
    <property type="match status" value="1"/>
</dbReference>
<dbReference type="FunFam" id="1.10.3730.10:FF:000001">
    <property type="entry name" value="Pyrroline-5-carboxylate reductase"/>
    <property type="match status" value="1"/>
</dbReference>
<keyword evidence="5 9" id="KW-0641">Proline biosynthesis</keyword>
<comment type="catalytic activity">
    <reaction evidence="9 12">
        <text>L-proline + NADP(+) = (S)-1-pyrroline-5-carboxylate + NADPH + 2 H(+)</text>
        <dbReference type="Rhea" id="RHEA:14109"/>
        <dbReference type="ChEBI" id="CHEBI:15378"/>
        <dbReference type="ChEBI" id="CHEBI:17388"/>
        <dbReference type="ChEBI" id="CHEBI:57783"/>
        <dbReference type="ChEBI" id="CHEBI:58349"/>
        <dbReference type="ChEBI" id="CHEBI:60039"/>
        <dbReference type="EC" id="1.5.1.2"/>
    </reaction>
</comment>
<dbReference type="PANTHER" id="PTHR11645:SF0">
    <property type="entry name" value="PYRROLINE-5-CARBOXYLATE REDUCTASE 3"/>
    <property type="match status" value="1"/>
</dbReference>
<dbReference type="NCBIfam" id="TIGR00112">
    <property type="entry name" value="proC"/>
    <property type="match status" value="1"/>
</dbReference>
<evidence type="ECO:0000256" key="9">
    <source>
        <dbReference type="HAMAP-Rule" id="MF_01925"/>
    </source>
</evidence>
<dbReference type="GO" id="GO:0005737">
    <property type="term" value="C:cytoplasm"/>
    <property type="evidence" value="ECO:0007669"/>
    <property type="project" value="UniProtKB-SubCell"/>
</dbReference>
<dbReference type="InterPro" id="IPR008927">
    <property type="entry name" value="6-PGluconate_DH-like_C_sf"/>
</dbReference>
<evidence type="ECO:0000256" key="5">
    <source>
        <dbReference type="ARBA" id="ARBA00022650"/>
    </source>
</evidence>
<evidence type="ECO:0000259" key="14">
    <source>
        <dbReference type="Pfam" id="PF14748"/>
    </source>
</evidence>
<feature type="binding site" evidence="11">
    <location>
        <begin position="9"/>
        <end position="14"/>
    </location>
    <ligand>
        <name>NADP(+)</name>
        <dbReference type="ChEBI" id="CHEBI:58349"/>
    </ligand>
</feature>
<accession>A0A173S314</accession>
<dbReference type="Gene3D" id="3.40.50.720">
    <property type="entry name" value="NAD(P)-binding Rossmann-like Domain"/>
    <property type="match status" value="1"/>
</dbReference>
<sequence length="269" mass="28416">MNKKMISFIGGGNMATAIISGILSSGLSDSDHICATAAHESSVIRLKETLHIEATTDNKAAAQKADILFLAIKPNMFHKVIPEIRHAVKENAIIVSIAAGQTIERIEEIFENSIKLVRVMPNTPAMVGAAMSAICCNDAVTDEDLAEIQAIFNSFGKSEVVSESMIDTVIGVSGSSPAYVYMFIEAMADAAVADGMPRAQAYKFAAQAVLGSAKMVLETGKHPGELKDAVCSPGGTTIEAVATLEKAGLRNAVIEAQRACVQKSRDMNS</sequence>
<dbReference type="PIRSF" id="PIRSF000193">
    <property type="entry name" value="Pyrrol-5-carb_rd"/>
    <property type="match status" value="1"/>
</dbReference>
<feature type="domain" description="Pyrroline-5-carboxylate reductase dimerisation" evidence="14">
    <location>
        <begin position="163"/>
        <end position="267"/>
    </location>
</feature>
<comment type="pathway">
    <text evidence="9 12">Amino-acid biosynthesis; L-proline biosynthesis; L-proline from L-glutamate 5-semialdehyde: step 1/1.</text>
</comment>
<dbReference type="PROSITE" id="PS00521">
    <property type="entry name" value="P5CR"/>
    <property type="match status" value="1"/>
</dbReference>
<dbReference type="EMBL" id="CYYA01000004">
    <property type="protein sequence ID" value="CUM84159.1"/>
    <property type="molecule type" value="Genomic_DNA"/>
</dbReference>
<evidence type="ECO:0000256" key="8">
    <source>
        <dbReference type="ARBA" id="ARBA00058118"/>
    </source>
</evidence>
<evidence type="ECO:0000256" key="7">
    <source>
        <dbReference type="ARBA" id="ARBA00023002"/>
    </source>
</evidence>
<evidence type="ECO:0000256" key="3">
    <source>
        <dbReference type="ARBA" id="ARBA00022490"/>
    </source>
</evidence>
<keyword evidence="4 9" id="KW-0028">Amino-acid biosynthesis</keyword>
<dbReference type="RefSeq" id="WP_055289456.1">
    <property type="nucleotide sequence ID" value="NZ_CAXUGT010000006.1"/>
</dbReference>
<organism evidence="15 17">
    <name type="scientific">Eubacterium ramulus</name>
    <dbReference type="NCBI Taxonomy" id="39490"/>
    <lineage>
        <taxon>Bacteria</taxon>
        <taxon>Bacillati</taxon>
        <taxon>Bacillota</taxon>
        <taxon>Clostridia</taxon>
        <taxon>Eubacteriales</taxon>
        <taxon>Eubacteriaceae</taxon>
        <taxon>Eubacterium</taxon>
    </lineage>
</organism>
<evidence type="ECO:0000256" key="2">
    <source>
        <dbReference type="ARBA" id="ARBA00005525"/>
    </source>
</evidence>
<evidence type="ECO:0000256" key="6">
    <source>
        <dbReference type="ARBA" id="ARBA00022857"/>
    </source>
</evidence>
<evidence type="ECO:0000313" key="16">
    <source>
        <dbReference type="EMBL" id="MSD14520.1"/>
    </source>
</evidence>
<comment type="subcellular location">
    <subcellularLocation>
        <location evidence="1 9">Cytoplasm</location>
    </subcellularLocation>
</comment>
<dbReference type="Pfam" id="PF14748">
    <property type="entry name" value="P5CR_dimer"/>
    <property type="match status" value="1"/>
</dbReference>
<evidence type="ECO:0000313" key="17">
    <source>
        <dbReference type="Proteomes" id="UP000095492"/>
    </source>
</evidence>
<dbReference type="Proteomes" id="UP000095492">
    <property type="component" value="Unassembled WGS sequence"/>
</dbReference>
<dbReference type="STRING" id="39490.ERS852448_00717"/>
<evidence type="ECO:0000256" key="12">
    <source>
        <dbReference type="RuleBase" id="RU003903"/>
    </source>
</evidence>
<dbReference type="UniPathway" id="UPA00098">
    <property type="reaction ID" value="UER00361"/>
</dbReference>
<proteinExistence type="inferred from homology"/>
<evidence type="ECO:0000256" key="11">
    <source>
        <dbReference type="PIRSR" id="PIRSR000193-1"/>
    </source>
</evidence>
<protein>
    <recommendedName>
        <fullName evidence="9 10">Pyrroline-5-carboxylate reductase</fullName>
        <shortName evidence="9">P5C reductase</shortName>
        <shortName evidence="9">P5CR</shortName>
        <ecNumber evidence="9 10">1.5.1.2</ecNumber>
    </recommendedName>
    <alternativeName>
        <fullName evidence="9">PCA reductase</fullName>
    </alternativeName>
</protein>
<dbReference type="GO" id="GO:0055129">
    <property type="term" value="P:L-proline biosynthetic process"/>
    <property type="evidence" value="ECO:0007669"/>
    <property type="project" value="UniProtKB-UniRule"/>
</dbReference>
<keyword evidence="3 9" id="KW-0963">Cytoplasm</keyword>
<dbReference type="InterPro" id="IPR028939">
    <property type="entry name" value="P5C_Rdtase_cat_N"/>
</dbReference>
<dbReference type="FunFam" id="3.40.50.720:FF:000190">
    <property type="entry name" value="Pyrroline-5-carboxylate reductase"/>
    <property type="match status" value="1"/>
</dbReference>
<evidence type="ECO:0000256" key="1">
    <source>
        <dbReference type="ARBA" id="ARBA00004496"/>
    </source>
</evidence>
<feature type="binding site" evidence="11">
    <location>
        <position position="58"/>
    </location>
    <ligand>
        <name>NADPH</name>
        <dbReference type="ChEBI" id="CHEBI:57783"/>
    </ligand>
</feature>
<dbReference type="OrthoDB" id="9805754at2"/>
<evidence type="ECO:0000256" key="4">
    <source>
        <dbReference type="ARBA" id="ARBA00022605"/>
    </source>
</evidence>
<dbReference type="Gene3D" id="1.10.3730.10">
    <property type="entry name" value="ProC C-terminal domain-like"/>
    <property type="match status" value="1"/>
</dbReference>
<keyword evidence="6 9" id="KW-0521">NADP</keyword>
<dbReference type="Proteomes" id="UP000431304">
    <property type="component" value="Unassembled WGS sequence"/>
</dbReference>
<dbReference type="EC" id="1.5.1.2" evidence="9 10"/>
<comment type="function">
    <text evidence="8 9">Catalyzes the reduction of 1-pyrroline-5-carboxylate (PCA) to L-proline.</text>
</comment>
<reference evidence="15 17" key="1">
    <citation type="submission" date="2015-09" db="EMBL/GenBank/DDBJ databases">
        <authorList>
            <consortium name="Pathogen Informatics"/>
        </authorList>
    </citation>
    <scope>NUCLEOTIDE SEQUENCE [LARGE SCALE GENOMIC DNA]</scope>
    <source>
        <strain evidence="15 17">2789STDY5608891</strain>
    </source>
</reference>
<dbReference type="InterPro" id="IPR053790">
    <property type="entry name" value="P5CR-like_CS"/>
</dbReference>
<comment type="catalytic activity">
    <reaction evidence="9">
        <text>L-proline + NAD(+) = (S)-1-pyrroline-5-carboxylate + NADH + 2 H(+)</text>
        <dbReference type="Rhea" id="RHEA:14105"/>
        <dbReference type="ChEBI" id="CHEBI:15378"/>
        <dbReference type="ChEBI" id="CHEBI:17388"/>
        <dbReference type="ChEBI" id="CHEBI:57540"/>
        <dbReference type="ChEBI" id="CHEBI:57945"/>
        <dbReference type="ChEBI" id="CHEBI:60039"/>
        <dbReference type="EC" id="1.5.1.2"/>
    </reaction>
</comment>
<comment type="similarity">
    <text evidence="2 9 12">Belongs to the pyrroline-5-carboxylate reductase family.</text>
</comment>
<dbReference type="InterPro" id="IPR000304">
    <property type="entry name" value="Pyrroline-COOH_reductase"/>
</dbReference>
<dbReference type="PANTHER" id="PTHR11645">
    <property type="entry name" value="PYRROLINE-5-CARBOXYLATE REDUCTASE"/>
    <property type="match status" value="1"/>
</dbReference>
<dbReference type="GeneID" id="97391440"/>
<evidence type="ECO:0000313" key="18">
    <source>
        <dbReference type="Proteomes" id="UP000431304"/>
    </source>
</evidence>
<dbReference type="InterPro" id="IPR029036">
    <property type="entry name" value="P5CR_dimer"/>
</dbReference>
<dbReference type="InterPro" id="IPR036291">
    <property type="entry name" value="NAD(P)-bd_dom_sf"/>
</dbReference>
<feature type="domain" description="Pyrroline-5-carboxylate reductase catalytic N-terminal" evidence="13">
    <location>
        <begin position="6"/>
        <end position="100"/>
    </location>
</feature>
<dbReference type="AlphaFoldDB" id="A0A173S314"/>
<dbReference type="EMBL" id="WKRA01000001">
    <property type="protein sequence ID" value="MSD14520.1"/>
    <property type="molecule type" value="Genomic_DNA"/>
</dbReference>
<dbReference type="GO" id="GO:0004735">
    <property type="term" value="F:pyrroline-5-carboxylate reductase activity"/>
    <property type="evidence" value="ECO:0007669"/>
    <property type="project" value="UniProtKB-UniRule"/>
</dbReference>
<reference evidence="16 18" key="2">
    <citation type="journal article" date="2019" name="Nat. Med.">
        <title>A library of human gut bacterial isolates paired with longitudinal multiomics data enables mechanistic microbiome research.</title>
        <authorList>
            <person name="Poyet M."/>
            <person name="Groussin M."/>
            <person name="Gibbons S.M."/>
            <person name="Avila-Pacheco J."/>
            <person name="Jiang X."/>
            <person name="Kearney S.M."/>
            <person name="Perrotta A.R."/>
            <person name="Berdy B."/>
            <person name="Zhao S."/>
            <person name="Lieberman T.D."/>
            <person name="Swanson P.K."/>
            <person name="Smith M."/>
            <person name="Roesemann S."/>
            <person name="Alexander J.E."/>
            <person name="Rich S.A."/>
            <person name="Livny J."/>
            <person name="Vlamakis H."/>
            <person name="Clish C."/>
            <person name="Bullock K."/>
            <person name="Deik A."/>
            <person name="Scott J."/>
            <person name="Pierce K.A."/>
            <person name="Xavier R.J."/>
            <person name="Alm E.J."/>
        </authorList>
    </citation>
    <scope>NUCLEOTIDE SEQUENCE [LARGE SCALE GENOMIC DNA]</scope>
    <source>
        <strain evidence="16 18">BIOML-A3</strain>
    </source>
</reference>